<evidence type="ECO:0000256" key="1">
    <source>
        <dbReference type="RuleBase" id="RU363098"/>
    </source>
</evidence>
<organism evidence="3 4">
    <name type="scientific">Rickenella mellea</name>
    <dbReference type="NCBI Taxonomy" id="50990"/>
    <lineage>
        <taxon>Eukaryota</taxon>
        <taxon>Fungi</taxon>
        <taxon>Dikarya</taxon>
        <taxon>Basidiomycota</taxon>
        <taxon>Agaricomycotina</taxon>
        <taxon>Agaricomycetes</taxon>
        <taxon>Hymenochaetales</taxon>
        <taxon>Rickenellaceae</taxon>
        <taxon>Rickenella</taxon>
    </lineage>
</organism>
<keyword evidence="1" id="KW-0808">Transferase</keyword>
<dbReference type="InterPro" id="IPR057596">
    <property type="entry name" value="RDRP_core"/>
</dbReference>
<keyword evidence="4" id="KW-1185">Reference proteome</keyword>
<keyword evidence="1" id="KW-0548">Nucleotidyltransferase</keyword>
<keyword evidence="1" id="KW-0694">RNA-binding</keyword>
<name>A0A4Y7QBC4_9AGAM</name>
<reference evidence="3 4" key="1">
    <citation type="submission" date="2018-06" db="EMBL/GenBank/DDBJ databases">
        <title>A transcriptomic atlas of mushroom development highlights an independent origin of complex multicellularity.</title>
        <authorList>
            <consortium name="DOE Joint Genome Institute"/>
            <person name="Krizsan K."/>
            <person name="Almasi E."/>
            <person name="Merenyi Z."/>
            <person name="Sahu N."/>
            <person name="Viragh M."/>
            <person name="Koszo T."/>
            <person name="Mondo S."/>
            <person name="Kiss B."/>
            <person name="Balint B."/>
            <person name="Kues U."/>
            <person name="Barry K."/>
            <person name="Hegedus J.C."/>
            <person name="Henrissat B."/>
            <person name="Johnson J."/>
            <person name="Lipzen A."/>
            <person name="Ohm R."/>
            <person name="Nagy I."/>
            <person name="Pangilinan J."/>
            <person name="Yan J."/>
            <person name="Xiong Y."/>
            <person name="Grigoriev I.V."/>
            <person name="Hibbett D.S."/>
            <person name="Nagy L.G."/>
        </authorList>
    </citation>
    <scope>NUCLEOTIDE SEQUENCE [LARGE SCALE GENOMIC DNA]</scope>
    <source>
        <strain evidence="3 4">SZMC22713</strain>
    </source>
</reference>
<sequence>MEFRMEGIAVKANRYEVTEALAKALHTSDFSTEKRPINFQVILNEGIGGVRNNGTGLLTLPEEGIGKKFRRYLSEKKISIRVLGRRINFRPSHHQPRHRTIETLQKVPYQDPSIDQERDEKLLQLDKALRVNNLQFGLWSIRPKPQTATSPPVRGIFCSEWDRSYTTIGNALLWIEYDHKLLRIQLGESSLDEIANSLVIKFSSVQNLWIGYEIGNPFLCFDLLTPPVLECEWFNRTITGVIEEDSRKFRQRIGSIDDGHAIVAPYAHHVRVSLYKEQTVEEFAELCRIAGLRTPQLAEIDSERHSLFTSKKINQLQKWFENLDWPVAFQLEALLHNGLLHSDHLLVDLRRPLSDLCKDHPERVAEILKNFHWDLRTRQTTETVLKRFQRICTRELQKPQKPIPSGGLFQCHHVTFTPTRITLEGPYAVQSNRVIRQYPQHQDHFVRVDFRDEDRVQYRWDREVDGTTFLQTRVGGILKDGFYLGGRHFEFLAYSSSALRSHAVWFMNPFIDSSNGNQVIDSWTIRHRLGNFKDDLELLSCPSKYAARLAQAFTATDPSVAIERDQWEEIDDIYDQHTNERKTQPNAFTDGVGTISRELSDRIWSQLCADRTDRGHRTIKPSAYQIRFLGYKGMVSVDDQLSGIKMCLRKSMKKFPTWETDRAEIEIAGYFSKAGPMYLNRQLIMILEDRDVDKDVFMGFQEQAVADARTAHDTVKQLRRILRDHNLCNAYKVYGLLENLNNLGLDLRHKDPSKSLNSPFLDRVIHFAVNTVLHDIKYRARIPVSDSWKLVGVADEGPAYEEKGHENVYTLTEGEIFVCVQENFDSEPKFIEGNCIISRSPTVHPGDVKRVWAIGKPPDDMLCLFRNLVNVVVFPCKGQRSMPSCLAGGDLDGDLYDVSQDPALLPRRVAEPAEYAGVPKQVIDLEALKRDAPDEPDLERLVFPHVCDFVVEYINSDVLGLLSDNHLIMADQSSKGVFDEGCLKLAELCSQAVDYPKNGRPVDIRDSPRRLIPYKPDWKKGEEDGPRRTDFYESSKALGHLYRSIDIQDRSSIKRIPMIPPGLHADPITCALKPIVIGKLPNSLSSKNNSEFISKTFLRYADELRYICVVHTLSDLAGDRLTEEEVVVGSILAQSTQRRWRSERNERMRRHSTNLVQEVRRDFLPKLSGTGVTEDEMKASLQLSWDAWLFSAQRLEMPGPDGPFGLSSFGLIALGTTFEVLDMITRA</sequence>
<gene>
    <name evidence="3" type="ORF">BD410DRAFT_766629</name>
</gene>
<dbReference type="Proteomes" id="UP000294933">
    <property type="component" value="Unassembled WGS sequence"/>
</dbReference>
<comment type="catalytic activity">
    <reaction evidence="1">
        <text>RNA(n) + a ribonucleoside 5'-triphosphate = RNA(n+1) + diphosphate</text>
        <dbReference type="Rhea" id="RHEA:21248"/>
        <dbReference type="Rhea" id="RHEA-COMP:14527"/>
        <dbReference type="Rhea" id="RHEA-COMP:17342"/>
        <dbReference type="ChEBI" id="CHEBI:33019"/>
        <dbReference type="ChEBI" id="CHEBI:61557"/>
        <dbReference type="ChEBI" id="CHEBI:140395"/>
        <dbReference type="EC" id="2.7.7.48"/>
    </reaction>
</comment>
<protein>
    <recommendedName>
        <fullName evidence="1">RNA-dependent RNA polymerase</fullName>
        <ecNumber evidence="1">2.7.7.48</ecNumber>
    </recommendedName>
</protein>
<dbReference type="PANTHER" id="PTHR23079">
    <property type="entry name" value="RNA-DEPENDENT RNA POLYMERASE"/>
    <property type="match status" value="1"/>
</dbReference>
<evidence type="ECO:0000313" key="4">
    <source>
        <dbReference type="Proteomes" id="UP000294933"/>
    </source>
</evidence>
<keyword evidence="1" id="KW-0696">RNA-directed RNA polymerase</keyword>
<feature type="domain" description="RDRP core" evidence="2">
    <location>
        <begin position="416"/>
        <end position="1045"/>
    </location>
</feature>
<accession>A0A4Y7QBC4</accession>
<evidence type="ECO:0000313" key="3">
    <source>
        <dbReference type="EMBL" id="TDL24977.1"/>
    </source>
</evidence>
<dbReference type="OrthoDB" id="6513042at2759"/>
<dbReference type="GO" id="GO:0030422">
    <property type="term" value="P:siRNA processing"/>
    <property type="evidence" value="ECO:0007669"/>
    <property type="project" value="TreeGrafter"/>
</dbReference>
<dbReference type="PANTHER" id="PTHR23079:SF55">
    <property type="entry name" value="RNA-DIRECTED RNA POLYMERASE"/>
    <property type="match status" value="1"/>
</dbReference>
<dbReference type="GO" id="GO:0031380">
    <property type="term" value="C:nuclear RNA-directed RNA polymerase complex"/>
    <property type="evidence" value="ECO:0007669"/>
    <property type="project" value="TreeGrafter"/>
</dbReference>
<dbReference type="AlphaFoldDB" id="A0A4Y7QBC4"/>
<dbReference type="STRING" id="50990.A0A4Y7QBC4"/>
<dbReference type="VEuPathDB" id="FungiDB:BD410DRAFT_766629"/>
<dbReference type="InterPro" id="IPR007855">
    <property type="entry name" value="RDRP"/>
</dbReference>
<dbReference type="EC" id="2.7.7.48" evidence="1"/>
<dbReference type="GO" id="GO:0003723">
    <property type="term" value="F:RNA binding"/>
    <property type="evidence" value="ECO:0007669"/>
    <property type="project" value="UniProtKB-KW"/>
</dbReference>
<dbReference type="GO" id="GO:0003968">
    <property type="term" value="F:RNA-directed RNA polymerase activity"/>
    <property type="evidence" value="ECO:0007669"/>
    <property type="project" value="UniProtKB-KW"/>
</dbReference>
<evidence type="ECO:0000259" key="2">
    <source>
        <dbReference type="Pfam" id="PF05183"/>
    </source>
</evidence>
<comment type="similarity">
    <text evidence="1">Belongs to the RdRP family.</text>
</comment>
<dbReference type="EMBL" id="ML170165">
    <property type="protein sequence ID" value="TDL24977.1"/>
    <property type="molecule type" value="Genomic_DNA"/>
</dbReference>
<dbReference type="Pfam" id="PF05183">
    <property type="entry name" value="RdRP"/>
    <property type="match status" value="1"/>
</dbReference>
<proteinExistence type="inferred from homology"/>